<dbReference type="EMBL" id="OUUW01000001">
    <property type="protein sequence ID" value="SPP73871.1"/>
    <property type="molecule type" value="Genomic_DNA"/>
</dbReference>
<feature type="compositionally biased region" description="Polar residues" evidence="1">
    <location>
        <begin position="155"/>
        <end position="178"/>
    </location>
</feature>
<feature type="region of interest" description="Disordered" evidence="1">
    <location>
        <begin position="127"/>
        <end position="217"/>
    </location>
</feature>
<feature type="compositionally biased region" description="Basic residues" evidence="1">
    <location>
        <begin position="41"/>
        <end position="50"/>
    </location>
</feature>
<protein>
    <submittedName>
        <fullName evidence="2">Uncharacterized protein</fullName>
    </submittedName>
</protein>
<dbReference type="OMA" id="TSCCRMC"/>
<feature type="compositionally biased region" description="Low complexity" evidence="1">
    <location>
        <begin position="132"/>
        <end position="146"/>
    </location>
</feature>
<dbReference type="OrthoDB" id="377733at2759"/>
<dbReference type="Proteomes" id="UP000268350">
    <property type="component" value="Unassembled WGS sequence"/>
</dbReference>
<feature type="compositionally biased region" description="Polar residues" evidence="1">
    <location>
        <begin position="1"/>
        <end position="12"/>
    </location>
</feature>
<organism evidence="2 3">
    <name type="scientific">Drosophila guanche</name>
    <name type="common">Fruit fly</name>
    <dbReference type="NCBI Taxonomy" id="7266"/>
    <lineage>
        <taxon>Eukaryota</taxon>
        <taxon>Metazoa</taxon>
        <taxon>Ecdysozoa</taxon>
        <taxon>Arthropoda</taxon>
        <taxon>Hexapoda</taxon>
        <taxon>Insecta</taxon>
        <taxon>Pterygota</taxon>
        <taxon>Neoptera</taxon>
        <taxon>Endopterygota</taxon>
        <taxon>Diptera</taxon>
        <taxon>Brachycera</taxon>
        <taxon>Muscomorpha</taxon>
        <taxon>Ephydroidea</taxon>
        <taxon>Drosophilidae</taxon>
        <taxon>Drosophila</taxon>
        <taxon>Sophophora</taxon>
    </lineage>
</organism>
<gene>
    <name evidence="2" type="ORF">DGUA_6G001428</name>
</gene>
<accession>A0A3B0JMM9</accession>
<evidence type="ECO:0000256" key="1">
    <source>
        <dbReference type="SAM" id="MobiDB-lite"/>
    </source>
</evidence>
<sequence length="217" mass="23528">MSGRSYQRQSLELRSPDADNGSLEDVVDSRFRNMLGSSASQRRRQQRVAQHRQESWFRHSMPPAVNRDFESLEHLTPKTSSGLDEQLAASVSTSVHSAGSSTLCGSRGGNTDHFSIHLNSANSNLGFIDSDTPNTPITPPRSTSTSLCGGLQPPASVSTSVAGTLSSRQGAAGQPQSGHRSRKDSKGSILSRQSLAQRGLRMTASFLRRKRKEYEGE</sequence>
<proteinExistence type="predicted"/>
<reference evidence="3" key="1">
    <citation type="submission" date="2018-01" db="EMBL/GenBank/DDBJ databases">
        <authorList>
            <person name="Alioto T."/>
            <person name="Alioto T."/>
        </authorList>
    </citation>
    <scope>NUCLEOTIDE SEQUENCE [LARGE SCALE GENOMIC DNA]</scope>
</reference>
<feature type="region of interest" description="Disordered" evidence="1">
    <location>
        <begin position="1"/>
        <end position="62"/>
    </location>
</feature>
<dbReference type="AlphaFoldDB" id="A0A3B0JMM9"/>
<dbReference type="STRING" id="7266.A0A3B0JMM9"/>
<evidence type="ECO:0000313" key="2">
    <source>
        <dbReference type="EMBL" id="SPP73871.1"/>
    </source>
</evidence>
<name>A0A3B0JMM9_DROGU</name>
<keyword evidence="3" id="KW-1185">Reference proteome</keyword>
<evidence type="ECO:0000313" key="3">
    <source>
        <dbReference type="Proteomes" id="UP000268350"/>
    </source>
</evidence>